<dbReference type="RefSeq" id="WP_075064653.1">
    <property type="nucleotide sequence ID" value="NZ_LGCL01000045.1"/>
</dbReference>
<comment type="caution">
    <text evidence="9">The sequence shown here is derived from an EMBL/GenBank/DDBJ whole genome shotgun (WGS) entry which is preliminary data.</text>
</comment>
<dbReference type="InterPro" id="IPR011006">
    <property type="entry name" value="CheY-like_superfamily"/>
</dbReference>
<gene>
    <name evidence="9" type="ORF">ADN00_19200</name>
</gene>
<keyword evidence="4" id="KW-0238">DNA-binding</keyword>
<dbReference type="InterPro" id="IPR025669">
    <property type="entry name" value="AAA_dom"/>
</dbReference>
<evidence type="ECO:0000259" key="8">
    <source>
        <dbReference type="PROSITE" id="PS50110"/>
    </source>
</evidence>
<dbReference type="GO" id="GO:0005829">
    <property type="term" value="C:cytosol"/>
    <property type="evidence" value="ECO:0007669"/>
    <property type="project" value="TreeGrafter"/>
</dbReference>
<organism evidence="9 10">
    <name type="scientific">Ornatilinea apprima</name>
    <dbReference type="NCBI Taxonomy" id="1134406"/>
    <lineage>
        <taxon>Bacteria</taxon>
        <taxon>Bacillati</taxon>
        <taxon>Chloroflexota</taxon>
        <taxon>Anaerolineae</taxon>
        <taxon>Anaerolineales</taxon>
        <taxon>Anaerolineaceae</taxon>
        <taxon>Ornatilinea</taxon>
    </lineage>
</organism>
<evidence type="ECO:0000256" key="6">
    <source>
        <dbReference type="PROSITE-ProRule" id="PRU00169"/>
    </source>
</evidence>
<feature type="modified residue" description="4-aspartylphosphate" evidence="6">
    <location>
        <position position="53"/>
    </location>
</feature>
<dbReference type="InterPro" id="IPR001789">
    <property type="entry name" value="Sig_transdc_resp-reg_receiver"/>
</dbReference>
<dbReference type="Gene3D" id="3.40.50.2300">
    <property type="match status" value="1"/>
</dbReference>
<keyword evidence="3" id="KW-0805">Transcription regulation</keyword>
<dbReference type="STRING" id="1134406.ADN00_19200"/>
<dbReference type="GO" id="GO:0006355">
    <property type="term" value="P:regulation of DNA-templated transcription"/>
    <property type="evidence" value="ECO:0007669"/>
    <property type="project" value="TreeGrafter"/>
</dbReference>
<dbReference type="Gene3D" id="3.40.50.300">
    <property type="entry name" value="P-loop containing nucleotide triphosphate hydrolases"/>
    <property type="match status" value="1"/>
</dbReference>
<dbReference type="GO" id="GO:0000976">
    <property type="term" value="F:transcription cis-regulatory region binding"/>
    <property type="evidence" value="ECO:0007669"/>
    <property type="project" value="TreeGrafter"/>
</dbReference>
<keyword evidence="10" id="KW-1185">Reference proteome</keyword>
<sequence length="405" mass="44249">MVERILAVDDNPVNLKVVSATLKQAGFEVATAGNGSEALEQVKIVKPALIILDINMPDMDGYEVCRRLRAMPATANTPIVMLTAHDSLEEKIKGFEAGADEYITKPFQPAELQARVKVLLRRVAVARPEKVQKTSKVIAVFSLRGGVGVSTFATNLAVGLSQLWKEPVALVDMVLTMGQSALMLNLPLRNTWGDLAKIPSEELESDLLQSVLLNHDSGVSVLAAPRTYVEGETVTPAIATRVLELLRGNFPYVVLDLPHDFRETTLAGLDAADEIIVLIAPELASVRAVVGALEVFDELGYGREKIRIVMNWTFERKGLARKDIENVMKHPIQYVVPFVPDGFVSAINLGIPPVLGEPETPVGALFEDFAFALSKPEDKESPSASPSPAYQRVLERSKSRQHSKR</sequence>
<dbReference type="PATRIC" id="fig|1134406.4.peg.3152"/>
<dbReference type="Pfam" id="PF13614">
    <property type="entry name" value="AAA_31"/>
    <property type="match status" value="1"/>
</dbReference>
<dbReference type="Proteomes" id="UP000050417">
    <property type="component" value="Unassembled WGS sequence"/>
</dbReference>
<feature type="domain" description="Response regulatory" evidence="8">
    <location>
        <begin position="4"/>
        <end position="120"/>
    </location>
</feature>
<proteinExistence type="predicted"/>
<protein>
    <recommendedName>
        <fullName evidence="8">Response regulatory domain-containing protein</fullName>
    </recommendedName>
</protein>
<dbReference type="PANTHER" id="PTHR48111:SF1">
    <property type="entry name" value="TWO-COMPONENT RESPONSE REGULATOR ORR33"/>
    <property type="match status" value="1"/>
</dbReference>
<evidence type="ECO:0000256" key="4">
    <source>
        <dbReference type="ARBA" id="ARBA00023125"/>
    </source>
</evidence>
<dbReference type="FunFam" id="3.40.50.2300:FF:000001">
    <property type="entry name" value="DNA-binding response regulator PhoB"/>
    <property type="match status" value="1"/>
</dbReference>
<dbReference type="SMART" id="SM00448">
    <property type="entry name" value="REC"/>
    <property type="match status" value="1"/>
</dbReference>
<evidence type="ECO:0000256" key="3">
    <source>
        <dbReference type="ARBA" id="ARBA00023015"/>
    </source>
</evidence>
<evidence type="ECO:0000256" key="5">
    <source>
        <dbReference type="ARBA" id="ARBA00023163"/>
    </source>
</evidence>
<dbReference type="GO" id="GO:0000156">
    <property type="term" value="F:phosphorelay response regulator activity"/>
    <property type="evidence" value="ECO:0007669"/>
    <property type="project" value="TreeGrafter"/>
</dbReference>
<dbReference type="GO" id="GO:0032993">
    <property type="term" value="C:protein-DNA complex"/>
    <property type="evidence" value="ECO:0007669"/>
    <property type="project" value="TreeGrafter"/>
</dbReference>
<keyword evidence="1 6" id="KW-0597">Phosphoprotein</keyword>
<evidence type="ECO:0000313" key="9">
    <source>
        <dbReference type="EMBL" id="KPL70158.1"/>
    </source>
</evidence>
<reference evidence="9 10" key="1">
    <citation type="submission" date="2015-07" db="EMBL/GenBank/DDBJ databases">
        <title>Genome sequence of Ornatilinea apprima DSM 23815.</title>
        <authorList>
            <person name="Hemp J."/>
            <person name="Ward L.M."/>
            <person name="Pace L.A."/>
            <person name="Fischer W.W."/>
        </authorList>
    </citation>
    <scope>NUCLEOTIDE SEQUENCE [LARGE SCALE GENOMIC DNA]</scope>
    <source>
        <strain evidence="9 10">P3M-1</strain>
    </source>
</reference>
<dbReference type="PROSITE" id="PS50110">
    <property type="entry name" value="RESPONSE_REGULATORY"/>
    <property type="match status" value="1"/>
</dbReference>
<evidence type="ECO:0000313" key="10">
    <source>
        <dbReference type="Proteomes" id="UP000050417"/>
    </source>
</evidence>
<dbReference type="AlphaFoldDB" id="A0A0P6WMW5"/>
<dbReference type="OrthoDB" id="141686at2"/>
<feature type="region of interest" description="Disordered" evidence="7">
    <location>
        <begin position="376"/>
        <end position="405"/>
    </location>
</feature>
<evidence type="ECO:0000256" key="7">
    <source>
        <dbReference type="SAM" id="MobiDB-lite"/>
    </source>
</evidence>
<evidence type="ECO:0000256" key="1">
    <source>
        <dbReference type="ARBA" id="ARBA00022553"/>
    </source>
</evidence>
<dbReference type="SUPFAM" id="SSF52540">
    <property type="entry name" value="P-loop containing nucleoside triphosphate hydrolases"/>
    <property type="match status" value="1"/>
</dbReference>
<dbReference type="InterPro" id="IPR027417">
    <property type="entry name" value="P-loop_NTPase"/>
</dbReference>
<dbReference type="Pfam" id="PF00072">
    <property type="entry name" value="Response_reg"/>
    <property type="match status" value="1"/>
</dbReference>
<dbReference type="SUPFAM" id="SSF52172">
    <property type="entry name" value="CheY-like"/>
    <property type="match status" value="1"/>
</dbReference>
<dbReference type="PANTHER" id="PTHR48111">
    <property type="entry name" value="REGULATOR OF RPOS"/>
    <property type="match status" value="1"/>
</dbReference>
<evidence type="ECO:0000256" key="2">
    <source>
        <dbReference type="ARBA" id="ARBA00023012"/>
    </source>
</evidence>
<name>A0A0P6WMW5_9CHLR</name>
<accession>A0A0P6WMW5</accession>
<dbReference type="InterPro" id="IPR039420">
    <property type="entry name" value="WalR-like"/>
</dbReference>
<keyword evidence="2" id="KW-0902">Two-component regulatory system</keyword>
<dbReference type="EMBL" id="LGCL01000045">
    <property type="protein sequence ID" value="KPL70158.1"/>
    <property type="molecule type" value="Genomic_DNA"/>
</dbReference>
<keyword evidence="5" id="KW-0804">Transcription</keyword>